<dbReference type="GO" id="GO:0005506">
    <property type="term" value="F:iron ion binding"/>
    <property type="evidence" value="ECO:0007669"/>
    <property type="project" value="InterPro"/>
</dbReference>
<feature type="domain" description="Aldehyde oxidase/xanthine dehydrogenase a/b hammerhead" evidence="3">
    <location>
        <begin position="19"/>
        <end position="145"/>
    </location>
</feature>
<dbReference type="InterPro" id="IPR046867">
    <property type="entry name" value="AldOxase/xan_DH_MoCoBD2"/>
</dbReference>
<dbReference type="PANTHER" id="PTHR11908">
    <property type="entry name" value="XANTHINE DEHYDROGENASE"/>
    <property type="match status" value="1"/>
</dbReference>
<evidence type="ECO:0000313" key="5">
    <source>
        <dbReference type="Proteomes" id="UP000214618"/>
    </source>
</evidence>
<keyword evidence="2" id="KW-0560">Oxidoreductase</keyword>
<dbReference type="RefSeq" id="WP_063233603.1">
    <property type="nucleotide sequence ID" value="NZ_BCVO01000009.1"/>
</dbReference>
<dbReference type="Pfam" id="PF02738">
    <property type="entry name" value="MoCoBD_1"/>
    <property type="match status" value="1"/>
</dbReference>
<keyword evidence="1" id="KW-0500">Molybdenum</keyword>
<dbReference type="Gene3D" id="3.90.1170.50">
    <property type="entry name" value="Aldehyde oxidase/xanthine dehydrogenase, a/b hammerhead"/>
    <property type="match status" value="1"/>
</dbReference>
<evidence type="ECO:0000256" key="2">
    <source>
        <dbReference type="ARBA" id="ARBA00023002"/>
    </source>
</evidence>
<dbReference type="InterPro" id="IPR000674">
    <property type="entry name" value="Ald_Oxase/Xan_DH_a/b"/>
</dbReference>
<dbReference type="GeneID" id="56471186"/>
<dbReference type="EMBL" id="CP017704">
    <property type="protein sequence ID" value="ASS92570.1"/>
    <property type="molecule type" value="Genomic_DNA"/>
</dbReference>
<reference evidence="4 5" key="1">
    <citation type="submission" date="2016-10" db="EMBL/GenBank/DDBJ databases">
        <title>The whole genome sequencing and assembly of Bacillus simplex DSM 1321 strain.</title>
        <authorList>
            <person name="Park M.-K."/>
            <person name="Lee Y.-J."/>
            <person name="Yi H."/>
            <person name="Bahn Y.-S."/>
            <person name="Kim J.F."/>
            <person name="Lee D.-W."/>
        </authorList>
    </citation>
    <scope>NUCLEOTIDE SEQUENCE [LARGE SCALE GENOMIC DNA]</scope>
    <source>
        <strain evidence="4 5">DSM 1321</strain>
    </source>
</reference>
<evidence type="ECO:0000313" key="4">
    <source>
        <dbReference type="EMBL" id="ASS92570.1"/>
    </source>
</evidence>
<proteinExistence type="predicted"/>
<dbReference type="AlphaFoldDB" id="A0A223EBH1"/>
<dbReference type="Proteomes" id="UP000214618">
    <property type="component" value="Chromosome"/>
</dbReference>
<protein>
    <recommendedName>
        <fullName evidence="3">Aldehyde oxidase/xanthine dehydrogenase a/b hammerhead domain-containing protein</fullName>
    </recommendedName>
</protein>
<name>A0A223EBH1_9BACI</name>
<dbReference type="InterPro" id="IPR037165">
    <property type="entry name" value="AldOxase/xan_DH_Mopterin-bd_sf"/>
</dbReference>
<accession>A0A223EBH1</accession>
<dbReference type="InterPro" id="IPR036856">
    <property type="entry name" value="Ald_Oxase/Xan_DH_a/b_sf"/>
</dbReference>
<sequence>MTKYVGQSVKRKEDYRLVTGTGQFVGDIRMANMVEAVFVRSTHAHATIKEIDISEAQALEGVHAILTGMDIDGIIKPLVQFESHCALPPNLEEAINPTIHYCYEDVLAKNKVMYVGQPLAVVVAENRYLAEDAADLIKVEYETLPVVVDPFKSLEKGAPLIQEHLQNNVQSDFHVTTGNVVQSLKDADHILKARIQTPRVSSNPLETRGVVSIYENRTDQLHVYSSTQLPFEIRTYIARLLDLVEQQIRVTAPDVGGGFGPKGGVHPEEIIIPYLSKLLKRPVKWIEDRLEHLTSARHSRDQTHDVEVAYNRDGTILGIKDHFIIDSGAVNYFGLTCAYNSAYHLRGAYKIPNYDVTCQIVLTNKTPNVPFRGAGRPEVVFVMDRIIDMVARRLKKDPVEVMRKNMIQAEDMPYDQGILVKDGAKLIYDSGDYPAALDQGLKMVDYEGFREQQKELKKQGKLVGVGISTYVEGTGAGPFESAYVTIDGSGQVVAYLGASPQGQGHETVFSQICADELMLSPNEITIRVGDTTNLAFGAGTYASRSAVNAGSAIQVASAKLREKVLAVAAAMLEVETADLQMEKGKVFGKTEPEKCVTYKEISEAARPGNRCKVPVGMEPGLQVTHYFVPPTVTFSSSVHIAMVEVDKETGFVELKGYSVVHDAGKVINPMIVDGQVQGGIAQGIGAALYEEVVYDEKGQLLTGSYMDYLLPTSMEIPSVEKSHQEFLSTRNPLGIKGVGEGGAISPPAAIANAVVDALDPLEITINQLPISPSKLRNWIKEAETKKYKIEIS</sequence>
<dbReference type="Gene3D" id="3.30.365.10">
    <property type="entry name" value="Aldehyde oxidase/xanthine dehydrogenase, molybdopterin binding domain"/>
    <property type="match status" value="4"/>
</dbReference>
<organism evidence="4 5">
    <name type="scientific">Peribacillus simplex NBRC 15720 = DSM 1321</name>
    <dbReference type="NCBI Taxonomy" id="1349754"/>
    <lineage>
        <taxon>Bacteria</taxon>
        <taxon>Bacillati</taxon>
        <taxon>Bacillota</taxon>
        <taxon>Bacilli</taxon>
        <taxon>Bacillales</taxon>
        <taxon>Bacillaceae</taxon>
        <taxon>Peribacillus</taxon>
    </lineage>
</organism>
<dbReference type="Pfam" id="PF20256">
    <property type="entry name" value="MoCoBD_2"/>
    <property type="match status" value="1"/>
</dbReference>
<evidence type="ECO:0000256" key="1">
    <source>
        <dbReference type="ARBA" id="ARBA00022505"/>
    </source>
</evidence>
<dbReference type="SUPFAM" id="SSF54665">
    <property type="entry name" value="CO dehydrogenase molybdoprotein N-domain-like"/>
    <property type="match status" value="1"/>
</dbReference>
<dbReference type="InterPro" id="IPR008274">
    <property type="entry name" value="AldOxase/xan_DH_MoCoBD1"/>
</dbReference>
<dbReference type="Pfam" id="PF01315">
    <property type="entry name" value="Ald_Xan_dh_C"/>
    <property type="match status" value="1"/>
</dbReference>
<evidence type="ECO:0000259" key="3">
    <source>
        <dbReference type="SMART" id="SM01008"/>
    </source>
</evidence>
<dbReference type="SMART" id="SM01008">
    <property type="entry name" value="Ald_Xan_dh_C"/>
    <property type="match status" value="1"/>
</dbReference>
<dbReference type="SUPFAM" id="SSF56003">
    <property type="entry name" value="Molybdenum cofactor-binding domain"/>
    <property type="match status" value="1"/>
</dbReference>
<dbReference type="OrthoDB" id="9759099at2"/>
<dbReference type="GO" id="GO:0016491">
    <property type="term" value="F:oxidoreductase activity"/>
    <property type="evidence" value="ECO:0007669"/>
    <property type="project" value="UniProtKB-KW"/>
</dbReference>
<dbReference type="InterPro" id="IPR016208">
    <property type="entry name" value="Ald_Oxase/xanthine_DH-like"/>
</dbReference>
<dbReference type="PANTHER" id="PTHR11908:SF132">
    <property type="entry name" value="ALDEHYDE OXIDASE 1-RELATED"/>
    <property type="match status" value="1"/>
</dbReference>
<gene>
    <name evidence="4" type="ORF">BS1321_00405</name>
</gene>